<reference evidence="1 2" key="1">
    <citation type="journal article" date="2019" name="Sci. Rep.">
        <title>Orb-weaving spider Araneus ventricosus genome elucidates the spidroin gene catalogue.</title>
        <authorList>
            <person name="Kono N."/>
            <person name="Nakamura H."/>
            <person name="Ohtoshi R."/>
            <person name="Moran D.A.P."/>
            <person name="Shinohara A."/>
            <person name="Yoshida Y."/>
            <person name="Fujiwara M."/>
            <person name="Mori M."/>
            <person name="Tomita M."/>
            <person name="Arakawa K."/>
        </authorList>
    </citation>
    <scope>NUCLEOTIDE SEQUENCE [LARGE SCALE GENOMIC DNA]</scope>
</reference>
<dbReference type="Proteomes" id="UP000499080">
    <property type="component" value="Unassembled WGS sequence"/>
</dbReference>
<dbReference type="EMBL" id="BGPR01034156">
    <property type="protein sequence ID" value="GBO08411.1"/>
    <property type="molecule type" value="Genomic_DNA"/>
</dbReference>
<comment type="caution">
    <text evidence="1">The sequence shown here is derived from an EMBL/GenBank/DDBJ whole genome shotgun (WGS) entry which is preliminary data.</text>
</comment>
<sequence length="112" mass="12928">MEPFNTEVETIASCLNRLNFFFQTNNVPDDKKAQTMITMLSAERYALLRNFVDPQKPKDKSFRVLTAIPEKKLNPKPLVISVRFSFHKRNEMGEFGGVCVQLKKLSTNREFG</sequence>
<dbReference type="AlphaFoldDB" id="A0A4Y2U8M7"/>
<gene>
    <name evidence="1" type="ORF">AVEN_50159_1</name>
</gene>
<organism evidence="1 2">
    <name type="scientific">Araneus ventricosus</name>
    <name type="common">Orbweaver spider</name>
    <name type="synonym">Epeira ventricosa</name>
    <dbReference type="NCBI Taxonomy" id="182803"/>
    <lineage>
        <taxon>Eukaryota</taxon>
        <taxon>Metazoa</taxon>
        <taxon>Ecdysozoa</taxon>
        <taxon>Arthropoda</taxon>
        <taxon>Chelicerata</taxon>
        <taxon>Arachnida</taxon>
        <taxon>Araneae</taxon>
        <taxon>Araneomorphae</taxon>
        <taxon>Entelegynae</taxon>
        <taxon>Araneoidea</taxon>
        <taxon>Araneidae</taxon>
        <taxon>Araneus</taxon>
    </lineage>
</organism>
<name>A0A4Y2U8M7_ARAVE</name>
<dbReference type="OrthoDB" id="6432042at2759"/>
<accession>A0A4Y2U8M7</accession>
<proteinExistence type="predicted"/>
<evidence type="ECO:0000313" key="1">
    <source>
        <dbReference type="EMBL" id="GBO08411.1"/>
    </source>
</evidence>
<protein>
    <submittedName>
        <fullName evidence="1">Uncharacterized protein</fullName>
    </submittedName>
</protein>
<evidence type="ECO:0000313" key="2">
    <source>
        <dbReference type="Proteomes" id="UP000499080"/>
    </source>
</evidence>
<keyword evidence="2" id="KW-1185">Reference proteome</keyword>